<dbReference type="RefSeq" id="WP_181551396.1">
    <property type="nucleotide sequence ID" value="NZ_JACDUS010000005.1"/>
</dbReference>
<keyword evidence="2" id="KW-0813">Transport</keyword>
<dbReference type="GO" id="GO:0005524">
    <property type="term" value="F:ATP binding"/>
    <property type="evidence" value="ECO:0007669"/>
    <property type="project" value="UniProtKB-KW"/>
</dbReference>
<organism evidence="7 8">
    <name type="scientific">Desulfosalsimonas propionicica</name>
    <dbReference type="NCBI Taxonomy" id="332175"/>
    <lineage>
        <taxon>Bacteria</taxon>
        <taxon>Pseudomonadati</taxon>
        <taxon>Thermodesulfobacteriota</taxon>
        <taxon>Desulfobacteria</taxon>
        <taxon>Desulfobacterales</taxon>
        <taxon>Desulfosalsimonadaceae</taxon>
        <taxon>Desulfosalsimonas</taxon>
    </lineage>
</organism>
<proteinExistence type="inferred from homology"/>
<keyword evidence="8" id="KW-1185">Reference proteome</keyword>
<evidence type="ECO:0000313" key="8">
    <source>
        <dbReference type="Proteomes" id="UP000525298"/>
    </source>
</evidence>
<dbReference type="EMBL" id="JACDUS010000005">
    <property type="protein sequence ID" value="MBA2881737.1"/>
    <property type="molecule type" value="Genomic_DNA"/>
</dbReference>
<feature type="domain" description="ABC transporter" evidence="6">
    <location>
        <begin position="2"/>
        <end position="237"/>
    </location>
</feature>
<dbReference type="InterPro" id="IPR052156">
    <property type="entry name" value="BCAA_Transport_ATP-bd_LivF"/>
</dbReference>
<evidence type="ECO:0000313" key="7">
    <source>
        <dbReference type="EMBL" id="MBA2881737.1"/>
    </source>
</evidence>
<reference evidence="7 8" key="1">
    <citation type="submission" date="2020-07" db="EMBL/GenBank/DDBJ databases">
        <title>Genomic Encyclopedia of Type Strains, Phase IV (KMG-IV): sequencing the most valuable type-strain genomes for metagenomic binning, comparative biology and taxonomic classification.</title>
        <authorList>
            <person name="Goeker M."/>
        </authorList>
    </citation>
    <scope>NUCLEOTIDE SEQUENCE [LARGE SCALE GENOMIC DNA]</scope>
    <source>
        <strain evidence="7 8">DSM 17721</strain>
    </source>
</reference>
<accession>A0A7W0C9P1</accession>
<dbReference type="InterPro" id="IPR003439">
    <property type="entry name" value="ABC_transporter-like_ATP-bd"/>
</dbReference>
<dbReference type="PANTHER" id="PTHR43820:SF4">
    <property type="entry name" value="HIGH-AFFINITY BRANCHED-CHAIN AMINO ACID TRANSPORT ATP-BINDING PROTEIN LIVF"/>
    <property type="match status" value="1"/>
</dbReference>
<comment type="caution">
    <text evidence="7">The sequence shown here is derived from an EMBL/GenBank/DDBJ whole genome shotgun (WGS) entry which is preliminary data.</text>
</comment>
<dbReference type="SMART" id="SM00382">
    <property type="entry name" value="AAA"/>
    <property type="match status" value="1"/>
</dbReference>
<keyword evidence="5" id="KW-0029">Amino-acid transport</keyword>
<dbReference type="Gene3D" id="3.40.50.300">
    <property type="entry name" value="P-loop containing nucleotide triphosphate hydrolases"/>
    <property type="match status" value="1"/>
</dbReference>
<dbReference type="AlphaFoldDB" id="A0A7W0C9P1"/>
<sequence length="246" mass="26719">MLRIRNLKCFYSRIMAVKGVSLSVNPGEIICLIGANGAGKTTLLSAVCGLLADWSGQIDFEKKSIKGLEPPAIVRAGISLVPEGRQIFAPLSVFDNLRLGAYTMYKKKAHAAVQQDLESVMELFPILRQRQRQPAGTLSGGEQQMLAIARALMARPRLLLLDEPSMGLAPMVVEKILEVISLLRSRGLTIVLVEQNALAALEVSDRGYVFETGAVVLQGEAGELLADKDVKRAYLGKDYGDFYDAG</sequence>
<dbReference type="Proteomes" id="UP000525298">
    <property type="component" value="Unassembled WGS sequence"/>
</dbReference>
<dbReference type="GO" id="GO:0015807">
    <property type="term" value="P:L-amino acid transport"/>
    <property type="evidence" value="ECO:0007669"/>
    <property type="project" value="TreeGrafter"/>
</dbReference>
<gene>
    <name evidence="7" type="ORF">HNR65_002068</name>
</gene>
<dbReference type="SUPFAM" id="SSF52540">
    <property type="entry name" value="P-loop containing nucleoside triphosphate hydrolases"/>
    <property type="match status" value="1"/>
</dbReference>
<keyword evidence="4 7" id="KW-0067">ATP-binding</keyword>
<dbReference type="InterPro" id="IPR003593">
    <property type="entry name" value="AAA+_ATPase"/>
</dbReference>
<name>A0A7W0C9P1_9BACT</name>
<dbReference type="GO" id="GO:0015658">
    <property type="term" value="F:branched-chain amino acid transmembrane transporter activity"/>
    <property type="evidence" value="ECO:0007669"/>
    <property type="project" value="TreeGrafter"/>
</dbReference>
<protein>
    <submittedName>
        <fullName evidence="7">Branched-chain amino acid transport system ATP-binding protein</fullName>
    </submittedName>
</protein>
<dbReference type="CDD" id="cd03224">
    <property type="entry name" value="ABC_TM1139_LivF_branched"/>
    <property type="match status" value="1"/>
</dbReference>
<dbReference type="PANTHER" id="PTHR43820">
    <property type="entry name" value="HIGH-AFFINITY BRANCHED-CHAIN AMINO ACID TRANSPORT ATP-BINDING PROTEIN LIVF"/>
    <property type="match status" value="1"/>
</dbReference>
<evidence type="ECO:0000256" key="5">
    <source>
        <dbReference type="ARBA" id="ARBA00022970"/>
    </source>
</evidence>
<dbReference type="InterPro" id="IPR017871">
    <property type="entry name" value="ABC_transporter-like_CS"/>
</dbReference>
<comment type="similarity">
    <text evidence="1">Belongs to the ABC transporter superfamily.</text>
</comment>
<dbReference type="InterPro" id="IPR027417">
    <property type="entry name" value="P-loop_NTPase"/>
</dbReference>
<dbReference type="Pfam" id="PF00005">
    <property type="entry name" value="ABC_tran"/>
    <property type="match status" value="1"/>
</dbReference>
<keyword evidence="3" id="KW-0547">Nucleotide-binding</keyword>
<dbReference type="GO" id="GO:0016887">
    <property type="term" value="F:ATP hydrolysis activity"/>
    <property type="evidence" value="ECO:0007669"/>
    <property type="project" value="InterPro"/>
</dbReference>
<dbReference type="PROSITE" id="PS00211">
    <property type="entry name" value="ABC_TRANSPORTER_1"/>
    <property type="match status" value="1"/>
</dbReference>
<evidence type="ECO:0000256" key="1">
    <source>
        <dbReference type="ARBA" id="ARBA00005417"/>
    </source>
</evidence>
<evidence type="ECO:0000256" key="2">
    <source>
        <dbReference type="ARBA" id="ARBA00022448"/>
    </source>
</evidence>
<evidence type="ECO:0000256" key="3">
    <source>
        <dbReference type="ARBA" id="ARBA00022741"/>
    </source>
</evidence>
<evidence type="ECO:0000256" key="4">
    <source>
        <dbReference type="ARBA" id="ARBA00022840"/>
    </source>
</evidence>
<evidence type="ECO:0000259" key="6">
    <source>
        <dbReference type="PROSITE" id="PS50893"/>
    </source>
</evidence>
<dbReference type="PROSITE" id="PS50893">
    <property type="entry name" value="ABC_TRANSPORTER_2"/>
    <property type="match status" value="1"/>
</dbReference>